<name>A0ABN7HIE7_9BURK</name>
<dbReference type="Proteomes" id="UP000598032">
    <property type="component" value="Unassembled WGS sequence"/>
</dbReference>
<keyword evidence="2" id="KW-1185">Reference proteome</keyword>
<comment type="caution">
    <text evidence="1">The sequence shown here is derived from an EMBL/GenBank/DDBJ whole genome shotgun (WGS) entry which is preliminary data.</text>
</comment>
<protein>
    <submittedName>
        <fullName evidence="1">Uncharacterized protein</fullName>
    </submittedName>
</protein>
<accession>A0ABN7HIE7</accession>
<organism evidence="1 2">
    <name type="scientific">Paraburkholderia metrosideri</name>
    <dbReference type="NCBI Taxonomy" id="580937"/>
    <lineage>
        <taxon>Bacteria</taxon>
        <taxon>Pseudomonadati</taxon>
        <taxon>Pseudomonadota</taxon>
        <taxon>Betaproteobacteria</taxon>
        <taxon>Burkholderiales</taxon>
        <taxon>Burkholderiaceae</taxon>
        <taxon>Paraburkholderia</taxon>
    </lineage>
</organism>
<dbReference type="EMBL" id="CAJHCP010000002">
    <property type="protein sequence ID" value="CAD6516119.1"/>
    <property type="molecule type" value="Genomic_DNA"/>
</dbReference>
<gene>
    <name evidence="1" type="ORF">LMG28140_00716</name>
</gene>
<sequence length="91" mass="9899">MICSDTKSLTFAVSVSFAYQSTIIADLTLRRGDFKLLSLSLPMLCVEAGSSALEYAPAPAVRGGFVQREIALSEGHEFRQSGWHPLRGHNS</sequence>
<evidence type="ECO:0000313" key="2">
    <source>
        <dbReference type="Proteomes" id="UP000598032"/>
    </source>
</evidence>
<proteinExistence type="predicted"/>
<reference evidence="1 2" key="1">
    <citation type="submission" date="2020-10" db="EMBL/GenBank/DDBJ databases">
        <authorList>
            <person name="Peeters C."/>
        </authorList>
    </citation>
    <scope>NUCLEOTIDE SEQUENCE [LARGE SCALE GENOMIC DNA]</scope>
    <source>
        <strain evidence="1 2">LMG 28140</strain>
    </source>
</reference>
<evidence type="ECO:0000313" key="1">
    <source>
        <dbReference type="EMBL" id="CAD6516119.1"/>
    </source>
</evidence>